<dbReference type="EMBL" id="AGCK01000227">
    <property type="protein sequence ID" value="EHM44308.1"/>
    <property type="molecule type" value="Genomic_DNA"/>
</dbReference>
<organism evidence="1 2">
    <name type="scientific">Flavonifractor plautii ATCC 29863</name>
    <dbReference type="NCBI Taxonomy" id="411475"/>
    <lineage>
        <taxon>Bacteria</taxon>
        <taxon>Bacillati</taxon>
        <taxon>Bacillota</taxon>
        <taxon>Clostridia</taxon>
        <taxon>Eubacteriales</taxon>
        <taxon>Oscillospiraceae</taxon>
        <taxon>Flavonifractor</taxon>
    </lineage>
</organism>
<protein>
    <submittedName>
        <fullName evidence="1">Uncharacterized protein</fullName>
    </submittedName>
</protein>
<name>G9YT37_FLAPL</name>
<evidence type="ECO:0000313" key="1">
    <source>
        <dbReference type="EMBL" id="EHM44308.1"/>
    </source>
</evidence>
<proteinExistence type="predicted"/>
<gene>
    <name evidence="1" type="ORF">HMPREF0372_02697</name>
</gene>
<reference evidence="1 2" key="1">
    <citation type="submission" date="2011-08" db="EMBL/GenBank/DDBJ databases">
        <authorList>
            <person name="Weinstock G."/>
            <person name="Sodergren E."/>
            <person name="Clifton S."/>
            <person name="Fulton L."/>
            <person name="Fulton B."/>
            <person name="Courtney L."/>
            <person name="Fronick C."/>
            <person name="Harrison M."/>
            <person name="Strong C."/>
            <person name="Farmer C."/>
            <person name="Delahaunty K."/>
            <person name="Markovic C."/>
            <person name="Hall O."/>
            <person name="Minx P."/>
            <person name="Tomlinson C."/>
            <person name="Mitreva M."/>
            <person name="Hou S."/>
            <person name="Chen J."/>
            <person name="Wollam A."/>
            <person name="Pepin K.H."/>
            <person name="Johnson M."/>
            <person name="Bhonagiri V."/>
            <person name="Zhang X."/>
            <person name="Suruliraj S."/>
            <person name="Warren W."/>
            <person name="Chinwalla A."/>
            <person name="Mardis E.R."/>
            <person name="Wilson R.K."/>
        </authorList>
    </citation>
    <scope>NUCLEOTIDE SEQUENCE [LARGE SCALE GENOMIC DNA]</scope>
    <source>
        <strain evidence="1 2">ATCC 29863</strain>
    </source>
</reference>
<accession>G9YT37</accession>
<comment type="caution">
    <text evidence="1">The sequence shown here is derived from an EMBL/GenBank/DDBJ whole genome shotgun (WGS) entry which is preliminary data.</text>
</comment>
<evidence type="ECO:0000313" key="2">
    <source>
        <dbReference type="Proteomes" id="UP000004459"/>
    </source>
</evidence>
<dbReference type="Proteomes" id="UP000004459">
    <property type="component" value="Unassembled WGS sequence"/>
</dbReference>
<sequence>MLSAMYQTILCLTRWFQISALHNMKKRLQTFLRNIIQKPYELQKLENLLFMSTLMF</sequence>
<dbReference type="AlphaFoldDB" id="G9YT37"/>
<dbReference type="HOGENOM" id="CLU_3007649_0_0_9"/>